<dbReference type="RefSeq" id="WP_145435553.1">
    <property type="nucleotide sequence ID" value="NZ_CP036339.1"/>
</dbReference>
<feature type="chain" id="PRO_5021969045" description="Hint domain-containing protein" evidence="1">
    <location>
        <begin position="36"/>
        <end position="662"/>
    </location>
</feature>
<name>A0A517U588_9BACT</name>
<dbReference type="Gene3D" id="2.170.16.10">
    <property type="entry name" value="Hedgehog/Intein (Hint) domain"/>
    <property type="match status" value="1"/>
</dbReference>
<evidence type="ECO:0008006" key="4">
    <source>
        <dbReference type="Google" id="ProtNLM"/>
    </source>
</evidence>
<evidence type="ECO:0000313" key="2">
    <source>
        <dbReference type="EMBL" id="QDT75773.1"/>
    </source>
</evidence>
<dbReference type="AlphaFoldDB" id="A0A517U588"/>
<dbReference type="InterPro" id="IPR036844">
    <property type="entry name" value="Hint_dom_sf"/>
</dbReference>
<dbReference type="KEGG" id="llh:I41_50160"/>
<dbReference type="SUPFAM" id="SSF51294">
    <property type="entry name" value="Hedgehog/intein (Hint) domain"/>
    <property type="match status" value="1"/>
</dbReference>
<dbReference type="EMBL" id="CP036339">
    <property type="protein sequence ID" value="QDT75773.1"/>
    <property type="molecule type" value="Genomic_DNA"/>
</dbReference>
<keyword evidence="1" id="KW-0732">Signal</keyword>
<proteinExistence type="predicted"/>
<dbReference type="SMART" id="SM00567">
    <property type="entry name" value="EZ_HEAT"/>
    <property type="match status" value="2"/>
</dbReference>
<evidence type="ECO:0000313" key="3">
    <source>
        <dbReference type="Proteomes" id="UP000317909"/>
    </source>
</evidence>
<dbReference type="Proteomes" id="UP000317909">
    <property type="component" value="Chromosome"/>
</dbReference>
<feature type="signal peptide" evidence="1">
    <location>
        <begin position="1"/>
        <end position="35"/>
    </location>
</feature>
<sequence precursor="true">MAKNIVALLLSAPARSIALTTAMALSTGTPPSAMAAEAKPSSTPSADYPKHAPRLVEQALAASLAGNVDERATLLKRAAAADADYSPARWQQGQLKFDGQWRTPAQVAEHVNADERWQDYQSLRAVAGQSPVDHQQLARWCMRNQLSAEERYHWANVILADPNHDQARQRLGLLEFQGGLYTREQVAAEKARREQAERDLARFKPKFLELCRDATSDLKSVRERALADLRATDDPAAIPGLREAVRRTLETSAGKARRSELVLGMTAALANMPQHVATLNLLELAVSSTLPEVRQAAAEALRPRPATDYVPLLMAALQAPIEAEVDVIAAPDGTVRMVETLIQQQPLRKIAEKRSTNFEVAGAFGRNKAKTDMGAVLNRHLATASSRADVTQSRVEVANAAAQERNERIQAVLKITLGAEATPADVTAWWEAWKDYNELQYDASVTDYESNVNDTYVYAYEQAPRMAAARAGEGAGGQRPQGEPRAAARRTHECFAAGTLVWLQSGPTPIERVRVGDLVLAQQPTTGELAYRPVLETTVSAAAPVVRVKLPHEEFVATRGHRFWVEGAGWLMAKELPAAATLHALNGGLSVVAVEPTDEVDCYNLIVDDFHTFVVGKSQLLVHDKTCPQPTIAVTPGLADPKLKLENDVIRSTTELLSSAVK</sequence>
<protein>
    <recommendedName>
        <fullName evidence="4">Hint domain-containing protein</fullName>
    </recommendedName>
</protein>
<dbReference type="Pfam" id="PF07591">
    <property type="entry name" value="PT-HINT"/>
    <property type="match status" value="1"/>
</dbReference>
<organism evidence="2 3">
    <name type="scientific">Lacipirellula limnantheis</name>
    <dbReference type="NCBI Taxonomy" id="2528024"/>
    <lineage>
        <taxon>Bacteria</taxon>
        <taxon>Pseudomonadati</taxon>
        <taxon>Planctomycetota</taxon>
        <taxon>Planctomycetia</taxon>
        <taxon>Pirellulales</taxon>
        <taxon>Lacipirellulaceae</taxon>
        <taxon>Lacipirellula</taxon>
    </lineage>
</organism>
<gene>
    <name evidence="2" type="ORF">I41_50160</name>
</gene>
<reference evidence="2 3" key="1">
    <citation type="submission" date="2019-02" db="EMBL/GenBank/DDBJ databases">
        <title>Deep-cultivation of Planctomycetes and their phenomic and genomic characterization uncovers novel biology.</title>
        <authorList>
            <person name="Wiegand S."/>
            <person name="Jogler M."/>
            <person name="Boedeker C."/>
            <person name="Pinto D."/>
            <person name="Vollmers J."/>
            <person name="Rivas-Marin E."/>
            <person name="Kohn T."/>
            <person name="Peeters S.H."/>
            <person name="Heuer A."/>
            <person name="Rast P."/>
            <person name="Oberbeckmann S."/>
            <person name="Bunk B."/>
            <person name="Jeske O."/>
            <person name="Meyerdierks A."/>
            <person name="Storesund J.E."/>
            <person name="Kallscheuer N."/>
            <person name="Luecker S."/>
            <person name="Lage O.M."/>
            <person name="Pohl T."/>
            <person name="Merkel B.J."/>
            <person name="Hornburger P."/>
            <person name="Mueller R.-W."/>
            <person name="Bruemmer F."/>
            <person name="Labrenz M."/>
            <person name="Spormann A.M."/>
            <person name="Op den Camp H."/>
            <person name="Overmann J."/>
            <person name="Amann R."/>
            <person name="Jetten M.S.M."/>
            <person name="Mascher T."/>
            <person name="Medema M.H."/>
            <person name="Devos D.P."/>
            <person name="Kaster A.-K."/>
            <person name="Ovreas L."/>
            <person name="Rohde M."/>
            <person name="Galperin M.Y."/>
            <person name="Jogler C."/>
        </authorList>
    </citation>
    <scope>NUCLEOTIDE SEQUENCE [LARGE SCALE GENOMIC DNA]</scope>
    <source>
        <strain evidence="2 3">I41</strain>
    </source>
</reference>
<keyword evidence="3" id="KW-1185">Reference proteome</keyword>
<accession>A0A517U588</accession>
<dbReference type="InterPro" id="IPR004155">
    <property type="entry name" value="PBS_lyase_HEAT"/>
</dbReference>
<dbReference type="OrthoDB" id="285999at2"/>
<evidence type="ECO:0000256" key="1">
    <source>
        <dbReference type="SAM" id="SignalP"/>
    </source>
</evidence>